<dbReference type="RefSeq" id="WP_219038564.1">
    <property type="nucleotide sequence ID" value="NZ_JAHWDF010000001.1"/>
</dbReference>
<gene>
    <name evidence="3" type="ORF">KW502_00490</name>
</gene>
<dbReference type="Pfam" id="PF11738">
    <property type="entry name" value="DUF3298"/>
    <property type="match status" value="1"/>
</dbReference>
<feature type="domain" description="Deacetylase PdaC" evidence="2">
    <location>
        <begin position="56"/>
        <end position="159"/>
    </location>
</feature>
<dbReference type="Proteomes" id="UP000719267">
    <property type="component" value="Unassembled WGS sequence"/>
</dbReference>
<sequence>MKKLIIIALSSTFLFSACKNDSKQENKNDPEKAVTIKEQTLQINSSTIESNQFDICKENICPEVQLEYLVAKGKYSEKINQENEAYLIEIFNSTPSPSSVDNLEEAVQKFINDYFKFKNEFPETPAAYEAEISQEELIKTDSLLTYKTKFYLFTGGAHGYGATRFLNFNLNNGNKLTNAELFSDPEGFTAYAEKRFREKYEITSENINANGFFFEEDTYKLPENIAITEDEVILIYNPYEAASYAQGQLELVFKKENVKKYLNY</sequence>
<reference evidence="3 4" key="1">
    <citation type="submission" date="2021-07" db="EMBL/GenBank/DDBJ databases">
        <title>Mesonia aestuariivivens sp. nov., isolated from a tidal flat.</title>
        <authorList>
            <person name="Kim Y.-O."/>
            <person name="Yoon J.-H."/>
        </authorList>
    </citation>
    <scope>NUCLEOTIDE SEQUENCE [LARGE SCALE GENOMIC DNA]</scope>
    <source>
        <strain evidence="3 4">JHPTF-M18</strain>
    </source>
</reference>
<proteinExistence type="predicted"/>
<dbReference type="Pfam" id="PF13739">
    <property type="entry name" value="PdaC"/>
    <property type="match status" value="1"/>
</dbReference>
<evidence type="ECO:0000313" key="3">
    <source>
        <dbReference type="EMBL" id="MBW2960274.1"/>
    </source>
</evidence>
<protein>
    <submittedName>
        <fullName evidence="3">DUF3298 and DUF4163 domain-containing protein</fullName>
    </submittedName>
</protein>
<keyword evidence="4" id="KW-1185">Reference proteome</keyword>
<dbReference type="InterPro" id="IPR021729">
    <property type="entry name" value="DUF3298"/>
</dbReference>
<dbReference type="InterPro" id="IPR025303">
    <property type="entry name" value="PdaC"/>
</dbReference>
<comment type="caution">
    <text evidence="3">The sequence shown here is derived from an EMBL/GenBank/DDBJ whole genome shotgun (WGS) entry which is preliminary data.</text>
</comment>
<evidence type="ECO:0000259" key="1">
    <source>
        <dbReference type="Pfam" id="PF11738"/>
    </source>
</evidence>
<evidence type="ECO:0000313" key="4">
    <source>
        <dbReference type="Proteomes" id="UP000719267"/>
    </source>
</evidence>
<accession>A0ABS6VXM5</accession>
<organism evidence="3 4">
    <name type="scientific">Mesonia aestuariivivens</name>
    <dbReference type="NCBI Taxonomy" id="2796128"/>
    <lineage>
        <taxon>Bacteria</taxon>
        <taxon>Pseudomonadati</taxon>
        <taxon>Bacteroidota</taxon>
        <taxon>Flavobacteriia</taxon>
        <taxon>Flavobacteriales</taxon>
        <taxon>Flavobacteriaceae</taxon>
        <taxon>Mesonia</taxon>
    </lineage>
</organism>
<name>A0ABS6VXM5_9FLAO</name>
<dbReference type="EMBL" id="JAHWDF010000001">
    <property type="protein sequence ID" value="MBW2960274.1"/>
    <property type="molecule type" value="Genomic_DNA"/>
</dbReference>
<feature type="domain" description="DUF3298" evidence="1">
    <location>
        <begin position="188"/>
        <end position="253"/>
    </location>
</feature>
<evidence type="ECO:0000259" key="2">
    <source>
        <dbReference type="Pfam" id="PF13739"/>
    </source>
</evidence>
<dbReference type="PROSITE" id="PS51257">
    <property type="entry name" value="PROKAR_LIPOPROTEIN"/>
    <property type="match status" value="1"/>
</dbReference>